<gene>
    <name evidence="2" type="ORF">SKAU_G00093420</name>
</gene>
<evidence type="ECO:0000313" key="3">
    <source>
        <dbReference type="Proteomes" id="UP001152622"/>
    </source>
</evidence>
<dbReference type="AlphaFoldDB" id="A0A9Q1FXP6"/>
<evidence type="ECO:0000313" key="2">
    <source>
        <dbReference type="EMBL" id="KAJ8369314.1"/>
    </source>
</evidence>
<organism evidence="2 3">
    <name type="scientific">Synaphobranchus kaupii</name>
    <name type="common">Kaup's arrowtooth eel</name>
    <dbReference type="NCBI Taxonomy" id="118154"/>
    <lineage>
        <taxon>Eukaryota</taxon>
        <taxon>Metazoa</taxon>
        <taxon>Chordata</taxon>
        <taxon>Craniata</taxon>
        <taxon>Vertebrata</taxon>
        <taxon>Euteleostomi</taxon>
        <taxon>Actinopterygii</taxon>
        <taxon>Neopterygii</taxon>
        <taxon>Teleostei</taxon>
        <taxon>Anguilliformes</taxon>
        <taxon>Synaphobranchidae</taxon>
        <taxon>Synaphobranchus</taxon>
    </lineage>
</organism>
<keyword evidence="3" id="KW-1185">Reference proteome</keyword>
<comment type="caution">
    <text evidence="2">The sequence shown here is derived from an EMBL/GenBank/DDBJ whole genome shotgun (WGS) entry which is preliminary data.</text>
</comment>
<sequence>MSPAPVQHVLHLCPMALQFTLQALEGAKITADLVHLFGSQQDPAPLLERLDEAHDSRLHHRLLLAHCFLHQALLGDGGCLDLQFAHLLVPHLHLGLHGLSHARSGTQTPRRSGRHKWRN</sequence>
<proteinExistence type="predicted"/>
<reference evidence="2" key="1">
    <citation type="journal article" date="2023" name="Science">
        <title>Genome structures resolve the early diversification of teleost fishes.</title>
        <authorList>
            <person name="Parey E."/>
            <person name="Louis A."/>
            <person name="Montfort J."/>
            <person name="Bouchez O."/>
            <person name="Roques C."/>
            <person name="Iampietro C."/>
            <person name="Lluch J."/>
            <person name="Castinel A."/>
            <person name="Donnadieu C."/>
            <person name="Desvignes T."/>
            <person name="Floi Bucao C."/>
            <person name="Jouanno E."/>
            <person name="Wen M."/>
            <person name="Mejri S."/>
            <person name="Dirks R."/>
            <person name="Jansen H."/>
            <person name="Henkel C."/>
            <person name="Chen W.J."/>
            <person name="Zahm M."/>
            <person name="Cabau C."/>
            <person name="Klopp C."/>
            <person name="Thompson A.W."/>
            <person name="Robinson-Rechavi M."/>
            <person name="Braasch I."/>
            <person name="Lecointre G."/>
            <person name="Bobe J."/>
            <person name="Postlethwait J.H."/>
            <person name="Berthelot C."/>
            <person name="Roest Crollius H."/>
            <person name="Guiguen Y."/>
        </authorList>
    </citation>
    <scope>NUCLEOTIDE SEQUENCE</scope>
    <source>
        <strain evidence="2">WJC10195</strain>
    </source>
</reference>
<accession>A0A9Q1FXP6</accession>
<name>A0A9Q1FXP6_SYNKA</name>
<protein>
    <submittedName>
        <fullName evidence="2">Uncharacterized protein</fullName>
    </submittedName>
</protein>
<dbReference type="OrthoDB" id="10658327at2759"/>
<dbReference type="Proteomes" id="UP001152622">
    <property type="component" value="Chromosome 3"/>
</dbReference>
<evidence type="ECO:0000256" key="1">
    <source>
        <dbReference type="SAM" id="MobiDB-lite"/>
    </source>
</evidence>
<dbReference type="EMBL" id="JAINUF010000003">
    <property type="protein sequence ID" value="KAJ8369314.1"/>
    <property type="molecule type" value="Genomic_DNA"/>
</dbReference>
<feature type="region of interest" description="Disordered" evidence="1">
    <location>
        <begin position="100"/>
        <end position="119"/>
    </location>
</feature>